<dbReference type="InterPro" id="IPR049278">
    <property type="entry name" value="MS_channel_C"/>
</dbReference>
<evidence type="ECO:0000259" key="14">
    <source>
        <dbReference type="Pfam" id="PF21082"/>
    </source>
</evidence>
<dbReference type="Proteomes" id="UP000239197">
    <property type="component" value="Chromosome"/>
</dbReference>
<evidence type="ECO:0000313" key="17">
    <source>
        <dbReference type="Proteomes" id="UP000239197"/>
    </source>
</evidence>
<dbReference type="InterPro" id="IPR025692">
    <property type="entry name" value="MscS_IM_dom1"/>
</dbReference>
<feature type="transmembrane region" description="Helical" evidence="9">
    <location>
        <begin position="602"/>
        <end position="622"/>
    </location>
</feature>
<dbReference type="SUPFAM" id="SSF50182">
    <property type="entry name" value="Sm-like ribonucleoproteins"/>
    <property type="match status" value="1"/>
</dbReference>
<feature type="transmembrane region" description="Helical" evidence="9">
    <location>
        <begin position="634"/>
        <end position="654"/>
    </location>
</feature>
<dbReference type="GO" id="GO:0008381">
    <property type="term" value="F:mechanosensitive monoatomic ion channel activity"/>
    <property type="evidence" value="ECO:0007669"/>
    <property type="project" value="UniProtKB-ARBA"/>
</dbReference>
<feature type="domain" description="Mechanosensitive ion channel inner membrane" evidence="12">
    <location>
        <begin position="483"/>
        <end position="820"/>
    </location>
</feature>
<comment type="subcellular location">
    <subcellularLocation>
        <location evidence="1">Cell membrane</location>
        <topology evidence="1">Multi-pass membrane protein</topology>
    </subcellularLocation>
</comment>
<feature type="transmembrane region" description="Helical" evidence="9">
    <location>
        <begin position="834"/>
        <end position="854"/>
    </location>
</feature>
<dbReference type="Pfam" id="PF21082">
    <property type="entry name" value="MS_channel_3rd"/>
    <property type="match status" value="1"/>
</dbReference>
<reference evidence="17" key="1">
    <citation type="submission" date="2017-01" db="EMBL/GenBank/DDBJ databases">
        <title>Genome sequence of Rouxiella sp. ERMR1:05.</title>
        <authorList>
            <person name="Kumar R."/>
            <person name="Singh D."/>
            <person name="Kumar S."/>
        </authorList>
    </citation>
    <scope>NUCLEOTIDE SEQUENCE [LARGE SCALE GENOMIC DNA]</scope>
    <source>
        <strain evidence="17">ERMR1:05</strain>
    </source>
</reference>
<feature type="transmembrane region" description="Helical" evidence="9">
    <location>
        <begin position="907"/>
        <end position="936"/>
    </location>
</feature>
<keyword evidence="3" id="KW-1003">Cell membrane</keyword>
<keyword evidence="7" id="KW-0175">Coiled coil</keyword>
<feature type="compositionally biased region" description="Low complexity" evidence="8">
    <location>
        <begin position="1105"/>
        <end position="1122"/>
    </location>
</feature>
<feature type="transmembrane region" description="Helical" evidence="9">
    <location>
        <begin position="522"/>
        <end position="544"/>
    </location>
</feature>
<proteinExistence type="inferred from homology"/>
<dbReference type="SUPFAM" id="SSF82861">
    <property type="entry name" value="Mechanosensitive channel protein MscS (YggB), transmembrane region"/>
    <property type="match status" value="1"/>
</dbReference>
<dbReference type="NCBIfam" id="NF008180">
    <property type="entry name" value="PRK10929.1"/>
    <property type="match status" value="1"/>
</dbReference>
<gene>
    <name evidence="16" type="ORF">BV494_14670</name>
</gene>
<keyword evidence="5 9" id="KW-1133">Transmembrane helix</keyword>
<dbReference type="EMBL" id="CP019062">
    <property type="protein sequence ID" value="AVF36095.1"/>
    <property type="molecule type" value="Genomic_DNA"/>
</dbReference>
<dbReference type="InterPro" id="IPR010920">
    <property type="entry name" value="LSM_dom_sf"/>
</dbReference>
<evidence type="ECO:0000259" key="15">
    <source>
        <dbReference type="Pfam" id="PF21088"/>
    </source>
</evidence>
<dbReference type="SUPFAM" id="SSF82689">
    <property type="entry name" value="Mechanosensitive channel protein MscS (YggB), C-terminal domain"/>
    <property type="match status" value="1"/>
</dbReference>
<dbReference type="InterPro" id="IPR006685">
    <property type="entry name" value="MscS_channel_2nd"/>
</dbReference>
<organism evidence="16 17">
    <name type="scientific">Rahnella sikkimica</name>
    <dbReference type="NCBI Taxonomy" id="1805933"/>
    <lineage>
        <taxon>Bacteria</taxon>
        <taxon>Pseudomonadati</taxon>
        <taxon>Pseudomonadota</taxon>
        <taxon>Gammaproteobacteria</taxon>
        <taxon>Enterobacterales</taxon>
        <taxon>Yersiniaceae</taxon>
        <taxon>Rahnella</taxon>
    </lineage>
</organism>
<dbReference type="InterPro" id="IPR011066">
    <property type="entry name" value="MscS_channel_C_sf"/>
</dbReference>
<feature type="transmembrane region" description="Helical" evidence="9">
    <location>
        <begin position="791"/>
        <end position="814"/>
    </location>
</feature>
<evidence type="ECO:0000256" key="2">
    <source>
        <dbReference type="ARBA" id="ARBA00008017"/>
    </source>
</evidence>
<dbReference type="Pfam" id="PF12795">
    <property type="entry name" value="MscS_porin"/>
    <property type="match status" value="1"/>
</dbReference>
<feature type="signal peptide" evidence="10">
    <location>
        <begin position="1"/>
        <end position="21"/>
    </location>
</feature>
<feature type="coiled-coil region" evidence="7">
    <location>
        <begin position="178"/>
        <end position="247"/>
    </location>
</feature>
<evidence type="ECO:0000256" key="6">
    <source>
        <dbReference type="ARBA" id="ARBA00023136"/>
    </source>
</evidence>
<dbReference type="RefSeq" id="WP_104923544.1">
    <property type="nucleotide sequence ID" value="NZ_CP019062.1"/>
</dbReference>
<dbReference type="Gene3D" id="1.10.287.1260">
    <property type="match status" value="1"/>
</dbReference>
<dbReference type="Gene3D" id="2.30.30.60">
    <property type="match status" value="1"/>
</dbReference>
<name>A0A2L1UT31_9GAMM</name>
<feature type="coiled-coil region" evidence="7">
    <location>
        <begin position="25"/>
        <end position="54"/>
    </location>
</feature>
<evidence type="ECO:0000259" key="11">
    <source>
        <dbReference type="Pfam" id="PF00924"/>
    </source>
</evidence>
<accession>A0A2L1UT31</accession>
<feature type="transmembrane region" description="Helical" evidence="9">
    <location>
        <begin position="556"/>
        <end position="581"/>
    </location>
</feature>
<feature type="transmembrane region" description="Helical" evidence="9">
    <location>
        <begin position="702"/>
        <end position="723"/>
    </location>
</feature>
<dbReference type="InterPro" id="IPR023408">
    <property type="entry name" value="MscS_beta-dom_sf"/>
</dbReference>
<keyword evidence="4 9" id="KW-0812">Transmembrane</keyword>
<dbReference type="InterPro" id="IPR024393">
    <property type="entry name" value="MscS_porin"/>
</dbReference>
<evidence type="ECO:0000256" key="1">
    <source>
        <dbReference type="ARBA" id="ARBA00004651"/>
    </source>
</evidence>
<feature type="transmembrane region" description="Helical" evidence="9">
    <location>
        <begin position="875"/>
        <end position="901"/>
    </location>
</feature>
<keyword evidence="17" id="KW-1185">Reference proteome</keyword>
<feature type="domain" description="Mechanosensitive ion channel MscS" evidence="11">
    <location>
        <begin position="924"/>
        <end position="989"/>
    </location>
</feature>
<dbReference type="GO" id="GO:0005886">
    <property type="term" value="C:plasma membrane"/>
    <property type="evidence" value="ECO:0007669"/>
    <property type="project" value="UniProtKB-SubCell"/>
</dbReference>
<evidence type="ECO:0000313" key="16">
    <source>
        <dbReference type="EMBL" id="AVF36095.1"/>
    </source>
</evidence>
<dbReference type="OrthoDB" id="9799209at2"/>
<evidence type="ECO:0000256" key="4">
    <source>
        <dbReference type="ARBA" id="ARBA00022692"/>
    </source>
</evidence>
<dbReference type="Gene3D" id="3.30.70.100">
    <property type="match status" value="1"/>
</dbReference>
<dbReference type="PANTHER" id="PTHR30347">
    <property type="entry name" value="POTASSIUM CHANNEL RELATED"/>
    <property type="match status" value="1"/>
</dbReference>
<evidence type="ECO:0000256" key="9">
    <source>
        <dbReference type="SAM" id="Phobius"/>
    </source>
</evidence>
<dbReference type="InterPro" id="IPR052702">
    <property type="entry name" value="MscS-like_channel"/>
</dbReference>
<dbReference type="Pfam" id="PF12794">
    <property type="entry name" value="MscS_TM"/>
    <property type="match status" value="1"/>
</dbReference>
<evidence type="ECO:0000256" key="8">
    <source>
        <dbReference type="SAM" id="MobiDB-lite"/>
    </source>
</evidence>
<dbReference type="AlphaFoldDB" id="A0A2L1UT31"/>
<feature type="domain" description="Mechanosensitive ion channel MscS porin" evidence="13">
    <location>
        <begin position="31"/>
        <end position="261"/>
    </location>
</feature>
<dbReference type="KEGG" id="rox:BV494_14670"/>
<evidence type="ECO:0000259" key="12">
    <source>
        <dbReference type="Pfam" id="PF12794"/>
    </source>
</evidence>
<evidence type="ECO:0000259" key="13">
    <source>
        <dbReference type="Pfam" id="PF12795"/>
    </source>
</evidence>
<dbReference type="Pfam" id="PF00924">
    <property type="entry name" value="MS_channel_2nd"/>
    <property type="match status" value="1"/>
</dbReference>
<feature type="transmembrane region" description="Helical" evidence="9">
    <location>
        <begin position="481"/>
        <end position="501"/>
    </location>
</feature>
<keyword evidence="10" id="KW-0732">Signal</keyword>
<sequence length="1122" mass="125025">MRLIPALLMSLLLALPLAATATPTEDQLKQELKQAEANKEMANQTQVVEALQSALNWLNELNVSAGRTTQYQAVIDDFPKLTQALRLELQNQPDKPPAVDDTIPAAQLEQQILQVSSQQLEETRQLRQEQDRFRDISDSVSQIPQQQTEARNALSDIEQRMQAAMAAAASSPLAQAQLSALQAESAARKAKVDELELAQLSANNRQELSRLRADLYKKRADFLDQQLQALRNMLNNQRQREAEQALEKTELLAEQSGELPHSISQQLQSNRELSLALNQQAQRMDLISSQQRQAAAQTQQVRQAINTIREQAQWLGASNLLGETLRAQVSRLPDMPKPQQLDRDMAQLRVQRLHYEDLLDKQAIYRQGRQDDGKPLTAAQQKILDAQLRTQRDLLNSLLSGCDTQILELTKLKVANSQLVEALNDVHDAAHRYLFWVADVSPIGFSYPMQVAHDLKRLVSLDSLSQLGGASMMMVTSKETLLPLFGALILVIISISSRKHYYAFLARASSKVGKVTQDHFSLTMRTVFWSILVAMPLPVLWAALGFGLQSAWPYPIAVAIGDGVTATLPILWAFMVSAALANPQGLFVAHFGWPQRAVSRALRYYALSIWVMVPLIMALITFDNLNDREFSNTLGRLCFVILCLVVALVTHSLKRAGIPLYHDKHGNSENVLNNTLWWMMLGAPLVAALASLMGFLATSQALLARLETSVAIWFVLLVIYHIIRRWMLIQRRRIAFERAKQRRAEMLNQRARGEEEGHHANSSNEGTVEIEEPVVDLDAISAQSLRLVRSLLTLIALISVIFLWSEIHSAFSFLENIHLWQVSSTVQGVESMQPITLGSVLIAILVLIITTQLVRNLPALLELALLQHLDLTPGTGYAVLTITKYVLLLIGGLVGFSLIGIEWAKLQWLVAALGVGLGFGLQEIFANFISGLIILFEKPIRIGDTVTIRNLTGSITKINTRATTIADWDRKEIIVPNKAFITEQFINWSLSDSVTRVVLTVPAPSEANSEEVTQILLNAAHRCSLVLDMPAPEAYLVDLQQGIQIFELRMHAAEMAHRMPLRHEIHQLILAGFREHGITLPFPPFQVRMETLHRAQNGNNATFTSSSGSGRSGNSSRSPGDL</sequence>
<protein>
    <submittedName>
        <fullName evidence="16">Miniconductance mechanosensitive channel MscM</fullName>
    </submittedName>
</protein>
<evidence type="ECO:0000256" key="5">
    <source>
        <dbReference type="ARBA" id="ARBA00022989"/>
    </source>
</evidence>
<feature type="domain" description="Mechanosensitive ion channel MscS C-terminal" evidence="14">
    <location>
        <begin position="997"/>
        <end position="1078"/>
    </location>
</feature>
<evidence type="ECO:0000256" key="7">
    <source>
        <dbReference type="SAM" id="Coils"/>
    </source>
</evidence>
<dbReference type="InterPro" id="IPR049142">
    <property type="entry name" value="MS_channel_1st"/>
</dbReference>
<feature type="transmembrane region" description="Helical" evidence="9">
    <location>
        <begin position="675"/>
        <end position="696"/>
    </location>
</feature>
<feature type="domain" description="Mechanosensitive ion channel transmembrane helices 2/3" evidence="15">
    <location>
        <begin position="881"/>
        <end position="922"/>
    </location>
</feature>
<feature type="chain" id="PRO_5014927894" evidence="10">
    <location>
        <begin position="22"/>
        <end position="1122"/>
    </location>
</feature>
<dbReference type="Pfam" id="PF21088">
    <property type="entry name" value="MS_channel_1st"/>
    <property type="match status" value="1"/>
</dbReference>
<evidence type="ECO:0000256" key="3">
    <source>
        <dbReference type="ARBA" id="ARBA00022475"/>
    </source>
</evidence>
<dbReference type="InterPro" id="IPR011014">
    <property type="entry name" value="MscS_channel_TM-2"/>
</dbReference>
<dbReference type="PANTHER" id="PTHR30347:SF9">
    <property type="entry name" value="MINICONDUCTANCE MECHANOSENSITIVE CHANNEL MSCM"/>
    <property type="match status" value="1"/>
</dbReference>
<evidence type="ECO:0000256" key="10">
    <source>
        <dbReference type="SAM" id="SignalP"/>
    </source>
</evidence>
<feature type="region of interest" description="Disordered" evidence="8">
    <location>
        <begin position="1098"/>
        <end position="1122"/>
    </location>
</feature>
<keyword evidence="6 9" id="KW-0472">Membrane</keyword>
<comment type="similarity">
    <text evidence="2">Belongs to the MscS (TC 1.A.23) family.</text>
</comment>